<name>A0A818HUL8_9BILA</name>
<dbReference type="Proteomes" id="UP000663872">
    <property type="component" value="Unassembled WGS sequence"/>
</dbReference>
<dbReference type="AlphaFoldDB" id="A0A818HUL8"/>
<proteinExistence type="predicted"/>
<comment type="caution">
    <text evidence="3">The sequence shown here is derived from an EMBL/GenBank/DDBJ whole genome shotgun (WGS) entry which is preliminary data.</text>
</comment>
<reference evidence="3" key="1">
    <citation type="submission" date="2021-02" db="EMBL/GenBank/DDBJ databases">
        <authorList>
            <person name="Nowell W R."/>
        </authorList>
    </citation>
    <scope>NUCLEOTIDE SEQUENCE</scope>
</reference>
<evidence type="ECO:0008006" key="5">
    <source>
        <dbReference type="Google" id="ProtNLM"/>
    </source>
</evidence>
<organism evidence="3 4">
    <name type="scientific">Rotaria socialis</name>
    <dbReference type="NCBI Taxonomy" id="392032"/>
    <lineage>
        <taxon>Eukaryota</taxon>
        <taxon>Metazoa</taxon>
        <taxon>Spiralia</taxon>
        <taxon>Gnathifera</taxon>
        <taxon>Rotifera</taxon>
        <taxon>Eurotatoria</taxon>
        <taxon>Bdelloidea</taxon>
        <taxon>Philodinida</taxon>
        <taxon>Philodinidae</taxon>
        <taxon>Rotaria</taxon>
    </lineage>
</organism>
<evidence type="ECO:0000313" key="4">
    <source>
        <dbReference type="Proteomes" id="UP000663872"/>
    </source>
</evidence>
<dbReference type="EMBL" id="CAJNYD010002585">
    <property type="protein sequence ID" value="CAF3432220.1"/>
    <property type="molecule type" value="Genomic_DNA"/>
</dbReference>
<sequence>MSSSSKVVIRLMMLLLILLVSQSNANQFKSDNMCSITREVLCVKQVFEIITTTVKIIARTISEVETNIVSSDANIDTVNHIFKQQLYKIRDQLPTRQYHTKLLRLNNINKVAYLIHLLLEAHDAMSFYYNSIDDILNVSFVSSSNVQLKQIQDNLRYEIICEYRSVLNVYSHEWTPINHINRLEFAPTTYPSTPSFTHNYQSIFVVKILNEWMKLIDSVIIKLKAENFLTANAS</sequence>
<feature type="signal peptide" evidence="1">
    <location>
        <begin position="1"/>
        <end position="25"/>
    </location>
</feature>
<gene>
    <name evidence="3" type="ORF">GRG538_LOCUS18262</name>
    <name evidence="2" type="ORF">LUA448_LOCUS20445</name>
</gene>
<accession>A0A818HUL8</accession>
<dbReference type="EMBL" id="CAJNYT010002978">
    <property type="protein sequence ID" value="CAF3512327.1"/>
    <property type="molecule type" value="Genomic_DNA"/>
</dbReference>
<protein>
    <recommendedName>
        <fullName evidence="5">Ciliary neurotrophic factor</fullName>
    </recommendedName>
</protein>
<dbReference type="Proteomes" id="UP000663833">
    <property type="component" value="Unassembled WGS sequence"/>
</dbReference>
<keyword evidence="1" id="KW-0732">Signal</keyword>
<evidence type="ECO:0000256" key="1">
    <source>
        <dbReference type="SAM" id="SignalP"/>
    </source>
</evidence>
<feature type="chain" id="PRO_5036233248" description="Ciliary neurotrophic factor" evidence="1">
    <location>
        <begin position="26"/>
        <end position="234"/>
    </location>
</feature>
<evidence type="ECO:0000313" key="2">
    <source>
        <dbReference type="EMBL" id="CAF3432220.1"/>
    </source>
</evidence>
<evidence type="ECO:0000313" key="3">
    <source>
        <dbReference type="EMBL" id="CAF3512327.1"/>
    </source>
</evidence>